<evidence type="ECO:0000313" key="2">
    <source>
        <dbReference type="Proteomes" id="UP001234297"/>
    </source>
</evidence>
<reference evidence="1 2" key="1">
    <citation type="journal article" date="2022" name="Hortic Res">
        <title>A haplotype resolved chromosomal level avocado genome allows analysis of novel avocado genes.</title>
        <authorList>
            <person name="Nath O."/>
            <person name="Fletcher S.J."/>
            <person name="Hayward A."/>
            <person name="Shaw L.M."/>
            <person name="Masouleh A.K."/>
            <person name="Furtado A."/>
            <person name="Henry R.J."/>
            <person name="Mitter N."/>
        </authorList>
    </citation>
    <scope>NUCLEOTIDE SEQUENCE [LARGE SCALE GENOMIC DNA]</scope>
    <source>
        <strain evidence="2">cv. Hass</strain>
    </source>
</reference>
<name>A0ACC2L1Q7_PERAE</name>
<comment type="caution">
    <text evidence="1">The sequence shown here is derived from an EMBL/GenBank/DDBJ whole genome shotgun (WGS) entry which is preliminary data.</text>
</comment>
<dbReference type="Proteomes" id="UP001234297">
    <property type="component" value="Chromosome 6"/>
</dbReference>
<protein>
    <submittedName>
        <fullName evidence="1">Uncharacterized protein</fullName>
    </submittedName>
</protein>
<gene>
    <name evidence="1" type="ORF">MRB53_020724</name>
</gene>
<organism evidence="1 2">
    <name type="scientific">Persea americana</name>
    <name type="common">Avocado</name>
    <dbReference type="NCBI Taxonomy" id="3435"/>
    <lineage>
        <taxon>Eukaryota</taxon>
        <taxon>Viridiplantae</taxon>
        <taxon>Streptophyta</taxon>
        <taxon>Embryophyta</taxon>
        <taxon>Tracheophyta</taxon>
        <taxon>Spermatophyta</taxon>
        <taxon>Magnoliopsida</taxon>
        <taxon>Magnoliidae</taxon>
        <taxon>Laurales</taxon>
        <taxon>Lauraceae</taxon>
        <taxon>Persea</taxon>
    </lineage>
</organism>
<keyword evidence="2" id="KW-1185">Reference proteome</keyword>
<accession>A0ACC2L1Q7</accession>
<evidence type="ECO:0000313" key="1">
    <source>
        <dbReference type="EMBL" id="KAJ8627417.1"/>
    </source>
</evidence>
<proteinExistence type="predicted"/>
<dbReference type="EMBL" id="CM056814">
    <property type="protein sequence ID" value="KAJ8627417.1"/>
    <property type="molecule type" value="Genomic_DNA"/>
</dbReference>
<sequence>MFSPDLVKLDLSRYSWTSADLIEVLSRSRRACSLSLQLDVCRPNRGSLPISSSSLSRCLSPWSSANVISLSDHRSLLGVCLTAAVSAGRRLPLCNLPHSLSAPLQQSKPLPQ</sequence>